<organism evidence="2 3">
    <name type="scientific">Amniculicola lignicola CBS 123094</name>
    <dbReference type="NCBI Taxonomy" id="1392246"/>
    <lineage>
        <taxon>Eukaryota</taxon>
        <taxon>Fungi</taxon>
        <taxon>Dikarya</taxon>
        <taxon>Ascomycota</taxon>
        <taxon>Pezizomycotina</taxon>
        <taxon>Dothideomycetes</taxon>
        <taxon>Pleosporomycetidae</taxon>
        <taxon>Pleosporales</taxon>
        <taxon>Amniculicolaceae</taxon>
        <taxon>Amniculicola</taxon>
    </lineage>
</organism>
<reference evidence="2" key="1">
    <citation type="journal article" date="2020" name="Stud. Mycol.">
        <title>101 Dothideomycetes genomes: a test case for predicting lifestyles and emergence of pathogens.</title>
        <authorList>
            <person name="Haridas S."/>
            <person name="Albert R."/>
            <person name="Binder M."/>
            <person name="Bloem J."/>
            <person name="Labutti K."/>
            <person name="Salamov A."/>
            <person name="Andreopoulos B."/>
            <person name="Baker S."/>
            <person name="Barry K."/>
            <person name="Bills G."/>
            <person name="Bluhm B."/>
            <person name="Cannon C."/>
            <person name="Castanera R."/>
            <person name="Culley D."/>
            <person name="Daum C."/>
            <person name="Ezra D."/>
            <person name="Gonzalez J."/>
            <person name="Henrissat B."/>
            <person name="Kuo A."/>
            <person name="Liang C."/>
            <person name="Lipzen A."/>
            <person name="Lutzoni F."/>
            <person name="Magnuson J."/>
            <person name="Mondo S."/>
            <person name="Nolan M."/>
            <person name="Ohm R."/>
            <person name="Pangilinan J."/>
            <person name="Park H.-J."/>
            <person name="Ramirez L."/>
            <person name="Alfaro M."/>
            <person name="Sun H."/>
            <person name="Tritt A."/>
            <person name="Yoshinaga Y."/>
            <person name="Zwiers L.-H."/>
            <person name="Turgeon B."/>
            <person name="Goodwin S."/>
            <person name="Spatafora J."/>
            <person name="Crous P."/>
            <person name="Grigoriev I."/>
        </authorList>
    </citation>
    <scope>NUCLEOTIDE SEQUENCE</scope>
    <source>
        <strain evidence="2">CBS 123094</strain>
    </source>
</reference>
<dbReference type="Proteomes" id="UP000799779">
    <property type="component" value="Unassembled WGS sequence"/>
</dbReference>
<evidence type="ECO:0008006" key="4">
    <source>
        <dbReference type="Google" id="ProtNLM"/>
    </source>
</evidence>
<keyword evidence="3" id="KW-1185">Reference proteome</keyword>
<evidence type="ECO:0000256" key="1">
    <source>
        <dbReference type="SAM" id="MobiDB-lite"/>
    </source>
</evidence>
<name>A0A6A5WNI9_9PLEO</name>
<evidence type="ECO:0000313" key="3">
    <source>
        <dbReference type="Proteomes" id="UP000799779"/>
    </source>
</evidence>
<evidence type="ECO:0000313" key="2">
    <source>
        <dbReference type="EMBL" id="KAF2000635.1"/>
    </source>
</evidence>
<gene>
    <name evidence="2" type="ORF">P154DRAFT_522252</name>
</gene>
<proteinExistence type="predicted"/>
<protein>
    <recommendedName>
        <fullName evidence="4">RING-type domain-containing protein</fullName>
    </recommendedName>
</protein>
<dbReference type="AlphaFoldDB" id="A0A6A5WNI9"/>
<feature type="region of interest" description="Disordered" evidence="1">
    <location>
        <begin position="113"/>
        <end position="134"/>
    </location>
</feature>
<dbReference type="EMBL" id="ML977587">
    <property type="protein sequence ID" value="KAF2000635.1"/>
    <property type="molecule type" value="Genomic_DNA"/>
</dbReference>
<accession>A0A6A5WNI9</accession>
<sequence>MSRFFAAHWRSATTPPHRSRNSPLKSLLRHTKSTCPPKSLENVTQNSIHTASAAFTNIPTLSSEWKQEAFPCRESMENDRRTMTPEQLPEYRPTEAINRVCEMRKHVLNIQPSRYQPQPKFTSPPPPAPEFAGKNIRKDSATASTSSAEGYVLDLPDIHADILSLSIFLLRRQHISKPCTICRKHPVGRAWCVHSCGCVYHVKCFRDFDAWMQSSDAVERNEACRQCEALGRVVKGMGRTGFKKRLERMEKSSVPKGGVVMMDRKWGHV</sequence>